<protein>
    <submittedName>
        <fullName evidence="1">YeaC family protein</fullName>
    </submittedName>
</protein>
<dbReference type="Pfam" id="PF07023">
    <property type="entry name" value="DUF1315"/>
    <property type="match status" value="1"/>
</dbReference>
<accession>A0ABW1XJW0</accession>
<sequence>MQLEALLNHITPEVYERLCFASETGKWPNGEVLSAEQREQCLQAVMLYQARVMKSTEHMSVGESGEIVHKSKAQFKRELAEKNGQSAIARFGNDEL</sequence>
<dbReference type="InterPro" id="IPR009749">
    <property type="entry name" value="DUF1315"/>
</dbReference>
<dbReference type="EMBL" id="JBHSUS010000001">
    <property type="protein sequence ID" value="MFC6439856.1"/>
    <property type="molecule type" value="Genomic_DNA"/>
</dbReference>
<evidence type="ECO:0000313" key="1">
    <source>
        <dbReference type="EMBL" id="MFC6439856.1"/>
    </source>
</evidence>
<dbReference type="Proteomes" id="UP001596364">
    <property type="component" value="Unassembled WGS sequence"/>
</dbReference>
<reference evidence="2" key="1">
    <citation type="journal article" date="2019" name="Int. J. Syst. Evol. Microbiol.">
        <title>The Global Catalogue of Microorganisms (GCM) 10K type strain sequencing project: providing services to taxonomists for standard genome sequencing and annotation.</title>
        <authorList>
            <consortium name="The Broad Institute Genomics Platform"/>
            <consortium name="The Broad Institute Genome Sequencing Center for Infectious Disease"/>
            <person name="Wu L."/>
            <person name="Ma J."/>
        </authorList>
    </citation>
    <scope>NUCLEOTIDE SEQUENCE [LARGE SCALE GENOMIC DNA]</scope>
    <source>
        <strain evidence="2">CGMCC 1.16031</strain>
    </source>
</reference>
<organism evidence="1 2">
    <name type="scientific">Pseudobowmanella zhangzhouensis</name>
    <dbReference type="NCBI Taxonomy" id="1537679"/>
    <lineage>
        <taxon>Bacteria</taxon>
        <taxon>Pseudomonadati</taxon>
        <taxon>Pseudomonadota</taxon>
        <taxon>Gammaproteobacteria</taxon>
        <taxon>Alteromonadales</taxon>
        <taxon>Alteromonadaceae</taxon>
    </lineage>
</organism>
<comment type="caution">
    <text evidence="1">The sequence shown here is derived from an EMBL/GenBank/DDBJ whole genome shotgun (WGS) entry which is preliminary data.</text>
</comment>
<name>A0ABW1XJW0_9ALTE</name>
<gene>
    <name evidence="1" type="ORF">ACFP85_06805</name>
</gene>
<proteinExistence type="predicted"/>
<evidence type="ECO:0000313" key="2">
    <source>
        <dbReference type="Proteomes" id="UP001596364"/>
    </source>
</evidence>
<keyword evidence="2" id="KW-1185">Reference proteome</keyword>
<dbReference type="RefSeq" id="WP_131256743.1">
    <property type="nucleotide sequence ID" value="NZ_JBHSUS010000001.1"/>
</dbReference>